<feature type="domain" description="DUF6249" evidence="2">
    <location>
        <begin position="9"/>
        <end position="109"/>
    </location>
</feature>
<dbReference type="RefSeq" id="WP_395417282.1">
    <property type="nucleotide sequence ID" value="NZ_JBIPKE010000015.1"/>
</dbReference>
<evidence type="ECO:0000259" key="2">
    <source>
        <dbReference type="Pfam" id="PF19762"/>
    </source>
</evidence>
<dbReference type="EMBL" id="JBIPKE010000015">
    <property type="protein sequence ID" value="MFH6983750.1"/>
    <property type="molecule type" value="Genomic_DNA"/>
</dbReference>
<evidence type="ECO:0000313" key="3">
    <source>
        <dbReference type="EMBL" id="MFH6983750.1"/>
    </source>
</evidence>
<evidence type="ECO:0000313" key="4">
    <source>
        <dbReference type="Proteomes" id="UP001610063"/>
    </source>
</evidence>
<keyword evidence="1" id="KW-0472">Membrane</keyword>
<dbReference type="InterPro" id="IPR046216">
    <property type="entry name" value="DUF6249"/>
</dbReference>
<proteinExistence type="predicted"/>
<comment type="caution">
    <text evidence="3">The sequence shown here is derived from an EMBL/GenBank/DDBJ whole genome shotgun (WGS) entry which is preliminary data.</text>
</comment>
<dbReference type="Proteomes" id="UP001610063">
    <property type="component" value="Unassembled WGS sequence"/>
</dbReference>
<gene>
    <name evidence="3" type="ORF">ACHKAR_09880</name>
</gene>
<keyword evidence="4" id="KW-1185">Reference proteome</keyword>
<keyword evidence="1" id="KW-0812">Transmembrane</keyword>
<sequence length="118" mass="12937">MDHHLQSVLMPIAVLGTLSVGIVLIIKTLTEYFLRKKMVEKGLVGDDAGELLRKQAENKYAALKWGLIILFGGLGLMIIEVIPYDTSSPLPYGVLATSLSLGFLIYFGLVQKMNKDGN</sequence>
<reference evidence="3 4" key="1">
    <citation type="journal article" date="2013" name="Int. J. Syst. Evol. Microbiol.">
        <title>Marinoscillum luteum sp. nov., isolated from marine sediment.</title>
        <authorList>
            <person name="Cha I.T."/>
            <person name="Park S.J."/>
            <person name="Kim S.J."/>
            <person name="Kim J.G."/>
            <person name="Jung M.Y."/>
            <person name="Shin K.S."/>
            <person name="Kwon K.K."/>
            <person name="Yang S.H."/>
            <person name="Seo Y.S."/>
            <person name="Rhee S.K."/>
        </authorList>
    </citation>
    <scope>NUCLEOTIDE SEQUENCE [LARGE SCALE GENOMIC DNA]</scope>
    <source>
        <strain evidence="3 4">KCTC 23939</strain>
    </source>
</reference>
<feature type="transmembrane region" description="Helical" evidence="1">
    <location>
        <begin position="12"/>
        <end position="34"/>
    </location>
</feature>
<feature type="transmembrane region" description="Helical" evidence="1">
    <location>
        <begin position="90"/>
        <end position="109"/>
    </location>
</feature>
<feature type="transmembrane region" description="Helical" evidence="1">
    <location>
        <begin position="62"/>
        <end position="84"/>
    </location>
</feature>
<organism evidence="3 4">
    <name type="scientific">Marinoscillum luteum</name>
    <dbReference type="NCBI Taxonomy" id="861051"/>
    <lineage>
        <taxon>Bacteria</taxon>
        <taxon>Pseudomonadati</taxon>
        <taxon>Bacteroidota</taxon>
        <taxon>Cytophagia</taxon>
        <taxon>Cytophagales</taxon>
        <taxon>Reichenbachiellaceae</taxon>
        <taxon>Marinoscillum</taxon>
    </lineage>
</organism>
<dbReference type="Pfam" id="PF19762">
    <property type="entry name" value="DUF6249"/>
    <property type="match status" value="1"/>
</dbReference>
<protein>
    <submittedName>
        <fullName evidence="3">DUF6249 domain-containing protein</fullName>
    </submittedName>
</protein>
<accession>A0ABW7N9L7</accession>
<evidence type="ECO:0000256" key="1">
    <source>
        <dbReference type="SAM" id="Phobius"/>
    </source>
</evidence>
<name>A0ABW7N9L7_9BACT</name>
<keyword evidence="1" id="KW-1133">Transmembrane helix</keyword>